<gene>
    <name evidence="1" type="ORF">SAMN05444420_10459</name>
</gene>
<sequence>MQRVKLTIKQYYFLQDLMKQSIITNVFYKDNHIVIIELSEDDMDKIRDLALDYLDIYGFDKDYELTESGILAEELVDKLYT</sequence>
<dbReference type="EMBL" id="FNND01000004">
    <property type="protein sequence ID" value="SDW78823.1"/>
    <property type="molecule type" value="Genomic_DNA"/>
</dbReference>
<protein>
    <submittedName>
        <fullName evidence="1">Uncharacterized protein</fullName>
    </submittedName>
</protein>
<dbReference type="RefSeq" id="WP_016420700.1">
    <property type="nucleotide sequence ID" value="NZ_FNND01000004.1"/>
</dbReference>
<reference evidence="1 2" key="1">
    <citation type="submission" date="2016-10" db="EMBL/GenBank/DDBJ databases">
        <authorList>
            <person name="Varghese N."/>
            <person name="Submissions S."/>
        </authorList>
    </citation>
    <scope>NUCLEOTIDE SEQUENCE [LARGE SCALE GENOMIC DNA]</scope>
    <source>
        <strain evidence="1 2">DSM 11449</strain>
    </source>
</reference>
<dbReference type="AlphaFoldDB" id="A0A1H2WDQ7"/>
<name>A0A1H2WDQ7_9FLAO</name>
<dbReference type="Proteomes" id="UP000182771">
    <property type="component" value="Unassembled WGS sequence"/>
</dbReference>
<accession>A0A1H2WDQ7</accession>
<dbReference type="GeneID" id="85017419"/>
<comment type="caution">
    <text evidence="1">The sequence shown here is derived from an EMBL/GenBank/DDBJ whole genome shotgun (WGS) entry which is preliminary data.</text>
</comment>
<dbReference type="OrthoDB" id="1149128at2"/>
<keyword evidence="2" id="KW-1185">Reference proteome</keyword>
<evidence type="ECO:0000313" key="1">
    <source>
        <dbReference type="EMBL" id="SDW78823.1"/>
    </source>
</evidence>
<proteinExistence type="predicted"/>
<organism evidence="1 2">
    <name type="scientific">Capnocytophaga granulosa</name>
    <dbReference type="NCBI Taxonomy" id="45242"/>
    <lineage>
        <taxon>Bacteria</taxon>
        <taxon>Pseudomonadati</taxon>
        <taxon>Bacteroidota</taxon>
        <taxon>Flavobacteriia</taxon>
        <taxon>Flavobacteriales</taxon>
        <taxon>Flavobacteriaceae</taxon>
        <taxon>Capnocytophaga</taxon>
    </lineage>
</organism>
<evidence type="ECO:0000313" key="2">
    <source>
        <dbReference type="Proteomes" id="UP000182771"/>
    </source>
</evidence>